<dbReference type="InterPro" id="IPR056121">
    <property type="entry name" value="DUF7704"/>
</dbReference>
<feature type="domain" description="DUF7704" evidence="1">
    <location>
        <begin position="6"/>
        <end position="140"/>
    </location>
</feature>
<dbReference type="OrthoDB" id="3587182at2759"/>
<dbReference type="PANTHER" id="PTHR37019:SF1">
    <property type="entry name" value="EXPERA DOMAIN-CONTAINING PROTEIN"/>
    <property type="match status" value="1"/>
</dbReference>
<proteinExistence type="predicted"/>
<reference evidence="2" key="1">
    <citation type="journal article" date="2021" name="Nat. Commun.">
        <title>Genetic determinants of endophytism in the Arabidopsis root mycobiome.</title>
        <authorList>
            <person name="Mesny F."/>
            <person name="Miyauchi S."/>
            <person name="Thiergart T."/>
            <person name="Pickel B."/>
            <person name="Atanasova L."/>
            <person name="Karlsson M."/>
            <person name="Huettel B."/>
            <person name="Barry K.W."/>
            <person name="Haridas S."/>
            <person name="Chen C."/>
            <person name="Bauer D."/>
            <person name="Andreopoulos W."/>
            <person name="Pangilinan J."/>
            <person name="LaButti K."/>
            <person name="Riley R."/>
            <person name="Lipzen A."/>
            <person name="Clum A."/>
            <person name="Drula E."/>
            <person name="Henrissat B."/>
            <person name="Kohler A."/>
            <person name="Grigoriev I.V."/>
            <person name="Martin F.M."/>
            <person name="Hacquard S."/>
        </authorList>
    </citation>
    <scope>NUCLEOTIDE SEQUENCE</scope>
    <source>
        <strain evidence="2">MPI-CAGE-AT-0147</strain>
    </source>
</reference>
<evidence type="ECO:0000259" key="1">
    <source>
        <dbReference type="Pfam" id="PF24803"/>
    </source>
</evidence>
<evidence type="ECO:0000313" key="3">
    <source>
        <dbReference type="Proteomes" id="UP000738349"/>
    </source>
</evidence>
<name>A0A9P9JAR1_9HYPO</name>
<comment type="caution">
    <text evidence="2">The sequence shown here is derived from an EMBL/GenBank/DDBJ whole genome shotgun (WGS) entry which is preliminary data.</text>
</comment>
<evidence type="ECO:0000313" key="2">
    <source>
        <dbReference type="EMBL" id="KAH7152710.1"/>
    </source>
</evidence>
<dbReference type="AlphaFoldDB" id="A0A9P9JAR1"/>
<gene>
    <name evidence="2" type="ORF">EDB81DRAFT_881673</name>
</gene>
<dbReference type="Pfam" id="PF24803">
    <property type="entry name" value="DUF7704"/>
    <property type="match status" value="1"/>
</dbReference>
<organism evidence="2 3">
    <name type="scientific">Dactylonectria macrodidyma</name>
    <dbReference type="NCBI Taxonomy" id="307937"/>
    <lineage>
        <taxon>Eukaryota</taxon>
        <taxon>Fungi</taxon>
        <taxon>Dikarya</taxon>
        <taxon>Ascomycota</taxon>
        <taxon>Pezizomycotina</taxon>
        <taxon>Sordariomycetes</taxon>
        <taxon>Hypocreomycetidae</taxon>
        <taxon>Hypocreales</taxon>
        <taxon>Nectriaceae</taxon>
        <taxon>Dactylonectria</taxon>
    </lineage>
</organism>
<dbReference type="PANTHER" id="PTHR37019">
    <property type="entry name" value="CHROMOSOME 1, WHOLE GENOME SHOTGUN SEQUENCE"/>
    <property type="match status" value="1"/>
</dbReference>
<protein>
    <recommendedName>
        <fullName evidence="1">DUF7704 domain-containing protein</fullName>
    </recommendedName>
</protein>
<dbReference type="EMBL" id="JAGMUV010000006">
    <property type="protein sequence ID" value="KAH7152710.1"/>
    <property type="molecule type" value="Genomic_DNA"/>
</dbReference>
<keyword evidence="3" id="KW-1185">Reference proteome</keyword>
<sequence length="151" mass="17305">MAPLNIPLVYRALFLYYEPFVTFVNSGIVHFSPAQFLNTVPSTAKYAPDNKVIYDQLAATYFLIAFNNAVVLRVTDDIHVWRAMRIGILICDVLHPYGSQIALGSSIFWDPRSWRREDLVNMCSLCGPATIRFAFLAGFWHQLYENSKKHD</sequence>
<accession>A0A9P9JAR1</accession>
<dbReference type="Proteomes" id="UP000738349">
    <property type="component" value="Unassembled WGS sequence"/>
</dbReference>